<dbReference type="Gene3D" id="1.10.10.10">
    <property type="entry name" value="Winged helix-like DNA-binding domain superfamily/Winged helix DNA-binding domain"/>
    <property type="match status" value="1"/>
</dbReference>
<dbReference type="AlphaFoldDB" id="C0XQI3"/>
<evidence type="ECO:0000313" key="2">
    <source>
        <dbReference type="EMBL" id="EEI17491.1"/>
    </source>
</evidence>
<dbReference type="InterPro" id="IPR039422">
    <property type="entry name" value="MarR/SlyA-like"/>
</dbReference>
<dbReference type="Pfam" id="PF12802">
    <property type="entry name" value="MarR_2"/>
    <property type="match status" value="1"/>
</dbReference>
<organism evidence="2 3">
    <name type="scientific">Corynebacterium lipophiloflavum (strain ATCC 700352 / DSM 44291 / CCUG 37336 / JCM 10383 / DMMZ 1944)</name>
    <dbReference type="NCBI Taxonomy" id="525263"/>
    <lineage>
        <taxon>Bacteria</taxon>
        <taxon>Bacillati</taxon>
        <taxon>Actinomycetota</taxon>
        <taxon>Actinomycetes</taxon>
        <taxon>Mycobacteriales</taxon>
        <taxon>Corynebacteriaceae</taxon>
        <taxon>Corynebacterium</taxon>
    </lineage>
</organism>
<protein>
    <submittedName>
        <fullName evidence="2">Transcriptional regulator, MarR family</fullName>
    </submittedName>
</protein>
<proteinExistence type="predicted"/>
<feature type="domain" description="HTH marR-type" evidence="1">
    <location>
        <begin position="27"/>
        <end position="163"/>
    </location>
</feature>
<name>C0XQI3_CORLD</name>
<dbReference type="GO" id="GO:0003700">
    <property type="term" value="F:DNA-binding transcription factor activity"/>
    <property type="evidence" value="ECO:0007669"/>
    <property type="project" value="InterPro"/>
</dbReference>
<dbReference type="InterPro" id="IPR036390">
    <property type="entry name" value="WH_DNA-bd_sf"/>
</dbReference>
<dbReference type="PANTHER" id="PTHR33164:SF99">
    <property type="entry name" value="MARR FAMILY REGULATORY PROTEIN"/>
    <property type="match status" value="1"/>
</dbReference>
<dbReference type="SMART" id="SM00347">
    <property type="entry name" value="HTH_MARR"/>
    <property type="match status" value="1"/>
</dbReference>
<dbReference type="GO" id="GO:0006950">
    <property type="term" value="P:response to stress"/>
    <property type="evidence" value="ECO:0007669"/>
    <property type="project" value="TreeGrafter"/>
</dbReference>
<dbReference type="STRING" id="525263.HMPREF0298_0703"/>
<dbReference type="SUPFAM" id="SSF46785">
    <property type="entry name" value="Winged helix' DNA-binding domain"/>
    <property type="match status" value="1"/>
</dbReference>
<keyword evidence="3" id="KW-1185">Reference proteome</keyword>
<dbReference type="Proteomes" id="UP000006196">
    <property type="component" value="Unassembled WGS sequence"/>
</dbReference>
<evidence type="ECO:0000259" key="1">
    <source>
        <dbReference type="PROSITE" id="PS50995"/>
    </source>
</evidence>
<accession>C0XQI3</accession>
<dbReference type="PROSITE" id="PS50995">
    <property type="entry name" value="HTH_MARR_2"/>
    <property type="match status" value="1"/>
</dbReference>
<dbReference type="eggNOG" id="COG1846">
    <property type="taxonomic scope" value="Bacteria"/>
</dbReference>
<dbReference type="InterPro" id="IPR036388">
    <property type="entry name" value="WH-like_DNA-bd_sf"/>
</dbReference>
<comment type="caution">
    <text evidence="2">The sequence shown here is derived from an EMBL/GenBank/DDBJ whole genome shotgun (WGS) entry which is preliminary data.</text>
</comment>
<dbReference type="EMBL" id="ACHJ01000069">
    <property type="protein sequence ID" value="EEI17491.1"/>
    <property type="molecule type" value="Genomic_DNA"/>
</dbReference>
<sequence>MIIFEGVDAQGNLIVMAEQPRWLNDDEQELWRLMLAASRKVDRVNDETLQARSNLSTSEFAVLVSLSEAEGRQLRLRDLCASLDWDRSRTSHQVTRMQRRGLVTKCKSPGDARGVLVKLTDDGLTRVTQAAPDHVESVRRLIFDHLNPEDVPALRRFFSGIMDVDNIPGIPKCSGINKFDD</sequence>
<evidence type="ECO:0000313" key="3">
    <source>
        <dbReference type="Proteomes" id="UP000006196"/>
    </source>
</evidence>
<dbReference type="HOGENOM" id="CLU_083287_2_2_11"/>
<reference evidence="2" key="1">
    <citation type="submission" date="2009-01" db="EMBL/GenBank/DDBJ databases">
        <authorList>
            <person name="Qin X."/>
            <person name="Bachman B."/>
            <person name="Battles P."/>
            <person name="Bell A."/>
            <person name="Bess C."/>
            <person name="Bickham C."/>
            <person name="Chaboub L."/>
            <person name="Chen D."/>
            <person name="Coyle M."/>
            <person name="Deiros D.R."/>
            <person name="Dinh H."/>
            <person name="Forbes L."/>
            <person name="Fowler G."/>
            <person name="Francisco L."/>
            <person name="Fu Q."/>
            <person name="Gubbala S."/>
            <person name="Hale W."/>
            <person name="Han Y."/>
            <person name="Hemphill L."/>
            <person name="Highlander S.K."/>
            <person name="Hirani K."/>
            <person name="Hogues M."/>
            <person name="Jackson L."/>
            <person name="Jakkamsetti A."/>
            <person name="Javaid M."/>
            <person name="Jiang H."/>
            <person name="Korchina V."/>
            <person name="Kovar C."/>
            <person name="Lara F."/>
            <person name="Lee S."/>
            <person name="Mata R."/>
            <person name="Mathew T."/>
            <person name="Moen C."/>
            <person name="Morales K."/>
            <person name="Munidasa M."/>
            <person name="Nazareth L."/>
            <person name="Ngo R."/>
            <person name="Nguyen L."/>
            <person name="Okwuonu G."/>
            <person name="Ongeri F."/>
            <person name="Patil S."/>
            <person name="Petrosino J."/>
            <person name="Pham C."/>
            <person name="Pham P."/>
            <person name="Pu L.-L."/>
            <person name="Puazo M."/>
            <person name="Raj R."/>
            <person name="Reid J."/>
            <person name="Rouhana J."/>
            <person name="Saada N."/>
            <person name="Shang Y."/>
            <person name="Simmons D."/>
            <person name="Thornton R."/>
            <person name="Warren J."/>
            <person name="Weissenberger G."/>
            <person name="Zhang J."/>
            <person name="Zhang L."/>
            <person name="Zhou C."/>
            <person name="Zhu D."/>
            <person name="Muzny D."/>
            <person name="Worley K."/>
            <person name="Gibbs R."/>
        </authorList>
    </citation>
    <scope>NUCLEOTIDE SEQUENCE [LARGE SCALE GENOMIC DNA]</scope>
    <source>
        <strain evidence="2">DSM 44291</strain>
    </source>
</reference>
<gene>
    <name evidence="2" type="ORF">HMPREF0298_0703</name>
</gene>
<dbReference type="PANTHER" id="PTHR33164">
    <property type="entry name" value="TRANSCRIPTIONAL REGULATOR, MARR FAMILY"/>
    <property type="match status" value="1"/>
</dbReference>
<dbReference type="InterPro" id="IPR000835">
    <property type="entry name" value="HTH_MarR-typ"/>
</dbReference>